<evidence type="ECO:0000313" key="5">
    <source>
        <dbReference type="EMBL" id="BCJ99071.1"/>
    </source>
</evidence>
<dbReference type="RefSeq" id="WP_197979843.1">
    <property type="nucleotide sequence ID" value="NZ_AP023368.1"/>
</dbReference>
<name>A0A7I8DP74_9FIRM</name>
<dbReference type="GO" id="GO:0003700">
    <property type="term" value="F:DNA-binding transcription factor activity"/>
    <property type="evidence" value="ECO:0007669"/>
    <property type="project" value="InterPro"/>
</dbReference>
<dbReference type="InterPro" id="IPR009057">
    <property type="entry name" value="Homeodomain-like_sf"/>
</dbReference>
<keyword evidence="2" id="KW-0238">DNA-binding</keyword>
<dbReference type="SUPFAM" id="SSF46689">
    <property type="entry name" value="Homeodomain-like"/>
    <property type="match status" value="1"/>
</dbReference>
<dbReference type="InterPro" id="IPR018060">
    <property type="entry name" value="HTH_AraC"/>
</dbReference>
<dbReference type="KEGG" id="acht:bsdcttw_21120"/>
<keyword evidence="3" id="KW-0804">Transcription</keyword>
<evidence type="ECO:0000256" key="2">
    <source>
        <dbReference type="ARBA" id="ARBA00023125"/>
    </source>
</evidence>
<dbReference type="Proteomes" id="UP000515703">
    <property type="component" value="Chromosome"/>
</dbReference>
<reference evidence="5 6" key="2">
    <citation type="submission" date="2020-08" db="EMBL/GenBank/DDBJ databases">
        <authorList>
            <person name="Ueki A."/>
            <person name="Tonouchi A."/>
        </authorList>
    </citation>
    <scope>NUCLEOTIDE SEQUENCE [LARGE SCALE GENOMIC DNA]</scope>
    <source>
        <strain evidence="5 6">CTTW</strain>
    </source>
</reference>
<proteinExistence type="predicted"/>
<keyword evidence="1" id="KW-0805">Transcription regulation</keyword>
<evidence type="ECO:0000313" key="6">
    <source>
        <dbReference type="Proteomes" id="UP000515703"/>
    </source>
</evidence>
<dbReference type="GO" id="GO:0043565">
    <property type="term" value="F:sequence-specific DNA binding"/>
    <property type="evidence" value="ECO:0007669"/>
    <property type="project" value="InterPro"/>
</dbReference>
<keyword evidence="6" id="KW-1185">Reference proteome</keyword>
<dbReference type="InterPro" id="IPR050204">
    <property type="entry name" value="AraC_XylS_family_regulators"/>
</dbReference>
<gene>
    <name evidence="5" type="ORF">bsdcttw_21120</name>
</gene>
<evidence type="ECO:0000256" key="1">
    <source>
        <dbReference type="ARBA" id="ARBA00023015"/>
    </source>
</evidence>
<accession>A0A7I8DP74</accession>
<dbReference type="Pfam" id="PF12833">
    <property type="entry name" value="HTH_18"/>
    <property type="match status" value="1"/>
</dbReference>
<dbReference type="AlphaFoldDB" id="A0A7I8DP74"/>
<dbReference type="PANTHER" id="PTHR46796:SF13">
    <property type="entry name" value="HTH-TYPE TRANSCRIPTIONAL ACTIVATOR RHAS"/>
    <property type="match status" value="1"/>
</dbReference>
<evidence type="ECO:0000256" key="3">
    <source>
        <dbReference type="ARBA" id="ARBA00023163"/>
    </source>
</evidence>
<dbReference type="SMART" id="SM00342">
    <property type="entry name" value="HTH_ARAC"/>
    <property type="match status" value="1"/>
</dbReference>
<dbReference type="Gene3D" id="1.10.10.60">
    <property type="entry name" value="Homeodomain-like"/>
    <property type="match status" value="1"/>
</dbReference>
<feature type="domain" description="HTH araC/xylS-type" evidence="4">
    <location>
        <begin position="197"/>
        <end position="285"/>
    </location>
</feature>
<dbReference type="PANTHER" id="PTHR46796">
    <property type="entry name" value="HTH-TYPE TRANSCRIPTIONAL ACTIVATOR RHAS-RELATED"/>
    <property type="match status" value="1"/>
</dbReference>
<reference evidence="5 6" key="1">
    <citation type="submission" date="2020-08" db="EMBL/GenBank/DDBJ databases">
        <title>Draft genome sequencing of an Anaerocolumna strain isolated from anoxic soil subjected to BSD treatment.</title>
        <authorList>
            <person name="Uek A."/>
            <person name="Tonouchi A."/>
        </authorList>
    </citation>
    <scope>NUCLEOTIDE SEQUENCE [LARGE SCALE GENOMIC DNA]</scope>
    <source>
        <strain evidence="5 6">CTTW</strain>
    </source>
</reference>
<protein>
    <recommendedName>
        <fullName evidence="4">HTH araC/xylS-type domain-containing protein</fullName>
    </recommendedName>
</protein>
<evidence type="ECO:0000259" key="4">
    <source>
        <dbReference type="PROSITE" id="PS01124"/>
    </source>
</evidence>
<sequence>MNTAWELKMEKYLPYTSEKCPGIRQHIIYELGAGIIPMPADTSLYAIFVMKGAGQYEGIRVKAGDVVVLGLNRQPITGISENMTLFILTLDFTLFYDITGILPGDLDGVMQLGVWNPLSELSRILIEFPQNCWRRLADNYLSSYLAKKHCVHSLNLERVHYISNKILQSSHTYRRPVNIFPTGCNTTQFENENYVLNYQKSSKDVHRIARDAGISPRQIERNFKQVLGMTPKEYQQIVRFQHALGLLRDNTPSQAAILAGYYDQSHMTKDFARFSPWTPVKCAPVVSSLLPYQ</sequence>
<organism evidence="5 6">
    <name type="scientific">Anaerocolumna chitinilytica</name>
    <dbReference type="NCBI Taxonomy" id="1727145"/>
    <lineage>
        <taxon>Bacteria</taxon>
        <taxon>Bacillati</taxon>
        <taxon>Bacillota</taxon>
        <taxon>Clostridia</taxon>
        <taxon>Lachnospirales</taxon>
        <taxon>Lachnospiraceae</taxon>
        <taxon>Anaerocolumna</taxon>
    </lineage>
</organism>
<dbReference type="PROSITE" id="PS01124">
    <property type="entry name" value="HTH_ARAC_FAMILY_2"/>
    <property type="match status" value="1"/>
</dbReference>
<dbReference type="EMBL" id="AP023368">
    <property type="protein sequence ID" value="BCJ99071.1"/>
    <property type="molecule type" value="Genomic_DNA"/>
</dbReference>